<proteinExistence type="predicted"/>
<sequence length="179" mass="20122">MAHTNLQFAAIYAGGADAEVTEYALPSRYSFYSEEGDKNYGWLPEDVKAAFAEHKNGNQILAKANEDNSTALVDKKKSNQISDDDFDKAVDRQKEENKEKYNKSQDDLAAKLKKAKNGKTNEQRGGILSALQDVSNALVNLWEKVKNFLDKLAQALQDAVQWIVNAWNEVKNWFAKTFG</sequence>
<dbReference type="Proteomes" id="UP001183390">
    <property type="component" value="Unassembled WGS sequence"/>
</dbReference>
<accession>A0ABU2M8R2</accession>
<dbReference type="RefSeq" id="WP_311511726.1">
    <property type="nucleotide sequence ID" value="NZ_JAVREP010000006.1"/>
</dbReference>
<comment type="caution">
    <text evidence="2">The sequence shown here is derived from an EMBL/GenBank/DDBJ whole genome shotgun (WGS) entry which is preliminary data.</text>
</comment>
<organism evidence="2 3">
    <name type="scientific">Nocardiopsis lambiniae</name>
    <dbReference type="NCBI Taxonomy" id="3075539"/>
    <lineage>
        <taxon>Bacteria</taxon>
        <taxon>Bacillati</taxon>
        <taxon>Actinomycetota</taxon>
        <taxon>Actinomycetes</taxon>
        <taxon>Streptosporangiales</taxon>
        <taxon>Nocardiopsidaceae</taxon>
        <taxon>Nocardiopsis</taxon>
    </lineage>
</organism>
<evidence type="ECO:0000313" key="2">
    <source>
        <dbReference type="EMBL" id="MDT0329063.1"/>
    </source>
</evidence>
<keyword evidence="3" id="KW-1185">Reference proteome</keyword>
<feature type="region of interest" description="Disordered" evidence="1">
    <location>
        <begin position="83"/>
        <end position="104"/>
    </location>
</feature>
<gene>
    <name evidence="2" type="ORF">RM479_11640</name>
</gene>
<protein>
    <submittedName>
        <fullName evidence="2">Uncharacterized protein</fullName>
    </submittedName>
</protein>
<feature type="compositionally biased region" description="Basic and acidic residues" evidence="1">
    <location>
        <begin position="87"/>
        <end position="104"/>
    </location>
</feature>
<evidence type="ECO:0000256" key="1">
    <source>
        <dbReference type="SAM" id="MobiDB-lite"/>
    </source>
</evidence>
<dbReference type="EMBL" id="JAVREP010000006">
    <property type="protein sequence ID" value="MDT0329063.1"/>
    <property type="molecule type" value="Genomic_DNA"/>
</dbReference>
<reference evidence="3" key="1">
    <citation type="submission" date="2023-07" db="EMBL/GenBank/DDBJ databases">
        <title>30 novel species of actinomycetes from the DSMZ collection.</title>
        <authorList>
            <person name="Nouioui I."/>
        </authorList>
    </citation>
    <scope>NUCLEOTIDE SEQUENCE [LARGE SCALE GENOMIC DNA]</scope>
    <source>
        <strain evidence="3">DSM 44743</strain>
    </source>
</reference>
<name>A0ABU2M8R2_9ACTN</name>
<evidence type="ECO:0000313" key="3">
    <source>
        <dbReference type="Proteomes" id="UP001183390"/>
    </source>
</evidence>